<feature type="signal peptide" evidence="3">
    <location>
        <begin position="1"/>
        <end position="18"/>
    </location>
</feature>
<dbReference type="AlphaFoldDB" id="A0A7W7YLA8"/>
<dbReference type="InterPro" id="IPR051099">
    <property type="entry name" value="AGR/TXD"/>
</dbReference>
<dbReference type="RefSeq" id="WP_184208489.1">
    <property type="nucleotide sequence ID" value="NZ_JACHIF010000004.1"/>
</dbReference>
<name>A0A7W7YLA8_9BACT</name>
<evidence type="ECO:0000256" key="1">
    <source>
        <dbReference type="ARBA" id="ARBA00022729"/>
    </source>
</evidence>
<evidence type="ECO:0000259" key="4">
    <source>
        <dbReference type="PROSITE" id="PS51352"/>
    </source>
</evidence>
<protein>
    <submittedName>
        <fullName evidence="5">Thiol:disulfide interchange protein</fullName>
    </submittedName>
</protein>
<feature type="domain" description="Thioredoxin" evidence="4">
    <location>
        <begin position="8"/>
        <end position="136"/>
    </location>
</feature>
<keyword evidence="1 3" id="KW-0732">Signal</keyword>
<dbReference type="CDD" id="cd02947">
    <property type="entry name" value="TRX_family"/>
    <property type="match status" value="1"/>
</dbReference>
<dbReference type="Gene3D" id="3.40.30.10">
    <property type="entry name" value="Glutaredoxin"/>
    <property type="match status" value="1"/>
</dbReference>
<reference evidence="5 6" key="1">
    <citation type="submission" date="2020-08" db="EMBL/GenBank/DDBJ databases">
        <title>Genomic Encyclopedia of Type Strains, Phase IV (KMG-IV): sequencing the most valuable type-strain genomes for metagenomic binning, comparative biology and taxonomic classification.</title>
        <authorList>
            <person name="Goeker M."/>
        </authorList>
    </citation>
    <scope>NUCLEOTIDE SEQUENCE [LARGE SCALE GENOMIC DNA]</scope>
    <source>
        <strain evidence="5 6">DSM 12251</strain>
    </source>
</reference>
<comment type="caution">
    <text evidence="5">The sequence shown here is derived from an EMBL/GenBank/DDBJ whole genome shotgun (WGS) entry which is preliminary data.</text>
</comment>
<dbReference type="Proteomes" id="UP000534294">
    <property type="component" value="Unassembled WGS sequence"/>
</dbReference>
<dbReference type="Pfam" id="PF13899">
    <property type="entry name" value="Thioredoxin_7"/>
    <property type="match status" value="1"/>
</dbReference>
<dbReference type="InterPro" id="IPR013766">
    <property type="entry name" value="Thioredoxin_domain"/>
</dbReference>
<dbReference type="PANTHER" id="PTHR15337:SF11">
    <property type="entry name" value="THIOREDOXIN DOMAIN-CONTAINING PROTEIN"/>
    <property type="match status" value="1"/>
</dbReference>
<dbReference type="InterPro" id="IPR036249">
    <property type="entry name" value="Thioredoxin-like_sf"/>
</dbReference>
<proteinExistence type="predicted"/>
<dbReference type="SUPFAM" id="SSF52833">
    <property type="entry name" value="Thioredoxin-like"/>
    <property type="match status" value="1"/>
</dbReference>
<dbReference type="PROSITE" id="PS51352">
    <property type="entry name" value="THIOREDOXIN_2"/>
    <property type="match status" value="1"/>
</dbReference>
<evidence type="ECO:0000256" key="2">
    <source>
        <dbReference type="ARBA" id="ARBA00023284"/>
    </source>
</evidence>
<keyword evidence="2" id="KW-0676">Redox-active center</keyword>
<evidence type="ECO:0000313" key="6">
    <source>
        <dbReference type="Proteomes" id="UP000534294"/>
    </source>
</evidence>
<dbReference type="PROSITE" id="PS00194">
    <property type="entry name" value="THIOREDOXIN_1"/>
    <property type="match status" value="1"/>
</dbReference>
<dbReference type="EMBL" id="JACHIF010000004">
    <property type="protein sequence ID" value="MBB5038040.1"/>
    <property type="molecule type" value="Genomic_DNA"/>
</dbReference>
<gene>
    <name evidence="5" type="ORF">HNQ64_002298</name>
</gene>
<evidence type="ECO:0000313" key="5">
    <source>
        <dbReference type="EMBL" id="MBB5038040.1"/>
    </source>
</evidence>
<organism evidence="5 6">
    <name type="scientific">Prosthecobacter dejongeii</name>
    <dbReference type="NCBI Taxonomy" id="48465"/>
    <lineage>
        <taxon>Bacteria</taxon>
        <taxon>Pseudomonadati</taxon>
        <taxon>Verrucomicrobiota</taxon>
        <taxon>Verrucomicrobiia</taxon>
        <taxon>Verrucomicrobiales</taxon>
        <taxon>Verrucomicrobiaceae</taxon>
        <taxon>Prosthecobacter</taxon>
    </lineage>
</organism>
<keyword evidence="6" id="KW-1185">Reference proteome</keyword>
<sequence length="139" mass="15034">MKKLITLLAAVFTLPLLAADFPDGSPKFGTDYKAALEMAKKENKPVILVFSAAWCGPCQSMKKTVYPSKEVTPLHDKFVWAYLDVDQEANAAPSSKYKVEGIPHIQFLSADGKDLGNQIGSTTAGDFAGTLEKVLVKAK</sequence>
<accession>A0A7W7YLA8</accession>
<dbReference type="InterPro" id="IPR017937">
    <property type="entry name" value="Thioredoxin_CS"/>
</dbReference>
<feature type="chain" id="PRO_5031184594" evidence="3">
    <location>
        <begin position="19"/>
        <end position="139"/>
    </location>
</feature>
<dbReference type="PANTHER" id="PTHR15337">
    <property type="entry name" value="ANTERIOR GRADIENT PROTEIN-RELATED"/>
    <property type="match status" value="1"/>
</dbReference>
<evidence type="ECO:0000256" key="3">
    <source>
        <dbReference type="SAM" id="SignalP"/>
    </source>
</evidence>